<accession>A0A0G4K5D8</accession>
<dbReference type="SUPFAM" id="SSF48498">
    <property type="entry name" value="Tetracyclin repressor-like, C-terminal domain"/>
    <property type="match status" value="1"/>
</dbReference>
<evidence type="ECO:0000256" key="1">
    <source>
        <dbReference type="ARBA" id="ARBA00023125"/>
    </source>
</evidence>
<dbReference type="GO" id="GO:0003677">
    <property type="term" value="F:DNA binding"/>
    <property type="evidence" value="ECO:0007669"/>
    <property type="project" value="UniProtKB-UniRule"/>
</dbReference>
<dbReference type="OrthoDB" id="9812134at2"/>
<keyword evidence="3" id="KW-0175">Coiled coil</keyword>
<evidence type="ECO:0000256" key="2">
    <source>
        <dbReference type="PROSITE-ProRule" id="PRU00335"/>
    </source>
</evidence>
<keyword evidence="1 2" id="KW-0238">DNA-binding</keyword>
<dbReference type="PROSITE" id="PS50977">
    <property type="entry name" value="HTH_TETR_2"/>
    <property type="match status" value="1"/>
</dbReference>
<feature type="domain" description="HTH tetR-type" evidence="4">
    <location>
        <begin position="1"/>
        <end position="61"/>
    </location>
</feature>
<evidence type="ECO:0000313" key="6">
    <source>
        <dbReference type="Proteomes" id="UP000043763"/>
    </source>
</evidence>
<dbReference type="PANTHER" id="PTHR43479:SF11">
    <property type="entry name" value="ACREF_ENVCD OPERON REPRESSOR-RELATED"/>
    <property type="match status" value="1"/>
</dbReference>
<protein>
    <submittedName>
        <fullName evidence="5">Transcriptional regulator</fullName>
    </submittedName>
</protein>
<gene>
    <name evidence="5" type="ORF">BRSU_0888</name>
</gene>
<dbReference type="PRINTS" id="PR00455">
    <property type="entry name" value="HTHTETR"/>
</dbReference>
<dbReference type="Proteomes" id="UP000043763">
    <property type="component" value="Unassembled WGS sequence"/>
</dbReference>
<dbReference type="SUPFAM" id="SSF46689">
    <property type="entry name" value="Homeodomain-like"/>
    <property type="match status" value="1"/>
</dbReference>
<dbReference type="Pfam" id="PF00440">
    <property type="entry name" value="TetR_N"/>
    <property type="match status" value="1"/>
</dbReference>
<name>A0A0G4K5D8_9SPIR</name>
<dbReference type="InterPro" id="IPR050624">
    <property type="entry name" value="HTH-type_Tx_Regulator"/>
</dbReference>
<dbReference type="Gene3D" id="1.10.357.10">
    <property type="entry name" value="Tetracycline Repressor, domain 2"/>
    <property type="match status" value="1"/>
</dbReference>
<evidence type="ECO:0000259" key="4">
    <source>
        <dbReference type="PROSITE" id="PS50977"/>
    </source>
</evidence>
<reference evidence="6" key="1">
    <citation type="submission" date="2015-04" db="EMBL/GenBank/DDBJ databases">
        <authorList>
            <person name="Mushtaq Mamoona"/>
        </authorList>
    </citation>
    <scope>NUCLEOTIDE SEQUENCE [LARGE SCALE GENOMIC DNA]</scope>
    <source>
        <strain evidence="6">AN4859/03</strain>
    </source>
</reference>
<keyword evidence="6" id="KW-1185">Reference proteome</keyword>
<feature type="coiled-coil region" evidence="3">
    <location>
        <begin position="51"/>
        <end position="78"/>
    </location>
</feature>
<dbReference type="EMBL" id="CVLB01000001">
    <property type="protein sequence ID" value="CRF32586.1"/>
    <property type="molecule type" value="Genomic_DNA"/>
</dbReference>
<feature type="DNA-binding region" description="H-T-H motif" evidence="2">
    <location>
        <begin position="24"/>
        <end position="43"/>
    </location>
</feature>
<dbReference type="Gene3D" id="1.10.10.60">
    <property type="entry name" value="Homeodomain-like"/>
    <property type="match status" value="1"/>
</dbReference>
<organism evidence="5 6">
    <name type="scientific">Brachyspira suanatina</name>
    <dbReference type="NCBI Taxonomy" id="381802"/>
    <lineage>
        <taxon>Bacteria</taxon>
        <taxon>Pseudomonadati</taxon>
        <taxon>Spirochaetota</taxon>
        <taxon>Spirochaetia</taxon>
        <taxon>Brachyspirales</taxon>
        <taxon>Brachyspiraceae</taxon>
        <taxon>Brachyspira</taxon>
    </lineage>
</organism>
<dbReference type="AlphaFoldDB" id="A0A0G4K5D8"/>
<dbReference type="RefSeq" id="WP_014488181.1">
    <property type="nucleotide sequence ID" value="NZ_CVLB01000001.1"/>
</dbReference>
<dbReference type="PANTHER" id="PTHR43479">
    <property type="entry name" value="ACREF/ENVCD OPERON REPRESSOR-RELATED"/>
    <property type="match status" value="1"/>
</dbReference>
<evidence type="ECO:0000256" key="3">
    <source>
        <dbReference type="SAM" id="Coils"/>
    </source>
</evidence>
<dbReference type="InterPro" id="IPR009057">
    <property type="entry name" value="Homeodomain-like_sf"/>
</dbReference>
<dbReference type="GeneID" id="44970264"/>
<dbReference type="InterPro" id="IPR001647">
    <property type="entry name" value="HTH_TetR"/>
</dbReference>
<evidence type="ECO:0000313" key="5">
    <source>
        <dbReference type="EMBL" id="CRF32586.1"/>
    </source>
</evidence>
<sequence>MTPREQIVNAGKRLFKKYGFKKASMSDIALMVHKSKSSIYHYFKSKEEIFFAIAENEANDLKKELYEAIKKEDTAEAKLRAYILTRQKGYIKLANLYEALHSEIFEDFTLIEHMRAQYHKEEYNTIKMILRSGVKKGLFNIDLRLATEAILAIIKGFELEWAKNKNSELYEKDLDTIINIIFYGIVKRD</sequence>
<dbReference type="InterPro" id="IPR036271">
    <property type="entry name" value="Tet_transcr_reg_TetR-rel_C_sf"/>
</dbReference>
<proteinExistence type="predicted"/>